<feature type="compositionally biased region" description="Acidic residues" evidence="10">
    <location>
        <begin position="1428"/>
        <end position="1457"/>
    </location>
</feature>
<dbReference type="PANTHER" id="PTHR45944">
    <property type="entry name" value="SCHNURRI, ISOFORM F"/>
    <property type="match status" value="1"/>
</dbReference>
<comment type="caution">
    <text evidence="12">The sequence shown here is derived from an EMBL/GenBank/DDBJ whole genome shotgun (WGS) entry which is preliminary data.</text>
</comment>
<feature type="domain" description="C2H2-type" evidence="11">
    <location>
        <begin position="104"/>
        <end position="131"/>
    </location>
</feature>
<feature type="domain" description="C2H2-type" evidence="11">
    <location>
        <begin position="1852"/>
        <end position="1881"/>
    </location>
</feature>
<dbReference type="Proteomes" id="UP000324222">
    <property type="component" value="Unassembled WGS sequence"/>
</dbReference>
<feature type="region of interest" description="Disordered" evidence="10">
    <location>
        <begin position="1618"/>
        <end position="1638"/>
    </location>
</feature>
<feature type="compositionally biased region" description="Basic and acidic residues" evidence="10">
    <location>
        <begin position="292"/>
        <end position="305"/>
    </location>
</feature>
<feature type="compositionally biased region" description="Basic and acidic residues" evidence="10">
    <location>
        <begin position="1239"/>
        <end position="1258"/>
    </location>
</feature>
<dbReference type="OrthoDB" id="10042249at2759"/>
<dbReference type="EMBL" id="VSRR010003824">
    <property type="protein sequence ID" value="MPC37581.1"/>
    <property type="molecule type" value="Genomic_DNA"/>
</dbReference>
<keyword evidence="8" id="KW-0539">Nucleus</keyword>
<dbReference type="InterPro" id="IPR003604">
    <property type="entry name" value="Matrin/U1-like-C_Znf_C2H2"/>
</dbReference>
<dbReference type="GO" id="GO:0005634">
    <property type="term" value="C:nucleus"/>
    <property type="evidence" value="ECO:0007669"/>
    <property type="project" value="UniProtKB-SubCell"/>
</dbReference>
<dbReference type="GO" id="GO:0008270">
    <property type="term" value="F:zinc ion binding"/>
    <property type="evidence" value="ECO:0007669"/>
    <property type="project" value="UniProtKB-KW"/>
</dbReference>
<feature type="compositionally biased region" description="Low complexity" evidence="10">
    <location>
        <begin position="276"/>
        <end position="285"/>
    </location>
</feature>
<dbReference type="PROSITE" id="PS00028">
    <property type="entry name" value="ZINC_FINGER_C2H2_1"/>
    <property type="match status" value="8"/>
</dbReference>
<dbReference type="GO" id="GO:0000981">
    <property type="term" value="F:DNA-binding transcription factor activity, RNA polymerase II-specific"/>
    <property type="evidence" value="ECO:0007669"/>
    <property type="project" value="TreeGrafter"/>
</dbReference>
<evidence type="ECO:0000256" key="7">
    <source>
        <dbReference type="ARBA" id="ARBA00023163"/>
    </source>
</evidence>
<evidence type="ECO:0000256" key="2">
    <source>
        <dbReference type="ARBA" id="ARBA00022723"/>
    </source>
</evidence>
<evidence type="ECO:0000313" key="12">
    <source>
        <dbReference type="EMBL" id="MPC37581.1"/>
    </source>
</evidence>
<feature type="compositionally biased region" description="Low complexity" evidence="10">
    <location>
        <begin position="1713"/>
        <end position="1729"/>
    </location>
</feature>
<keyword evidence="4 9" id="KW-0863">Zinc-finger</keyword>
<dbReference type="SUPFAM" id="SSF57667">
    <property type="entry name" value="beta-beta-alpha zinc fingers"/>
    <property type="match status" value="4"/>
</dbReference>
<feature type="compositionally biased region" description="Basic and acidic residues" evidence="10">
    <location>
        <begin position="1417"/>
        <end position="1427"/>
    </location>
</feature>
<feature type="compositionally biased region" description="Polar residues" evidence="10">
    <location>
        <begin position="444"/>
        <end position="462"/>
    </location>
</feature>
<gene>
    <name evidence="12" type="primary">Hivep1</name>
    <name evidence="12" type="ORF">E2C01_031068</name>
</gene>
<feature type="compositionally biased region" description="Low complexity" evidence="10">
    <location>
        <begin position="1259"/>
        <end position="1276"/>
    </location>
</feature>
<feature type="region of interest" description="Disordered" evidence="10">
    <location>
        <begin position="1414"/>
        <end position="1497"/>
    </location>
</feature>
<evidence type="ECO:0000256" key="6">
    <source>
        <dbReference type="ARBA" id="ARBA00023015"/>
    </source>
</evidence>
<feature type="compositionally biased region" description="Basic residues" evidence="10">
    <location>
        <begin position="1978"/>
        <end position="1989"/>
    </location>
</feature>
<dbReference type="InterPro" id="IPR013087">
    <property type="entry name" value="Znf_C2H2_type"/>
</dbReference>
<feature type="region of interest" description="Disordered" evidence="10">
    <location>
        <begin position="855"/>
        <end position="889"/>
    </location>
</feature>
<feature type="compositionally biased region" description="Basic and acidic residues" evidence="10">
    <location>
        <begin position="490"/>
        <end position="508"/>
    </location>
</feature>
<feature type="domain" description="C2H2-type" evidence="11">
    <location>
        <begin position="1335"/>
        <end position="1362"/>
    </location>
</feature>
<accession>A0A5B7ESL7</accession>
<dbReference type="PANTHER" id="PTHR45944:SF2">
    <property type="entry name" value="SCHNURRI, ISOFORM F"/>
    <property type="match status" value="1"/>
</dbReference>
<evidence type="ECO:0000313" key="13">
    <source>
        <dbReference type="Proteomes" id="UP000324222"/>
    </source>
</evidence>
<feature type="compositionally biased region" description="Basic and acidic residues" evidence="10">
    <location>
        <begin position="1002"/>
        <end position="1015"/>
    </location>
</feature>
<feature type="region of interest" description="Disordered" evidence="10">
    <location>
        <begin position="360"/>
        <end position="411"/>
    </location>
</feature>
<reference evidence="12 13" key="1">
    <citation type="submission" date="2019-05" db="EMBL/GenBank/DDBJ databases">
        <title>Another draft genome of Portunus trituberculatus and its Hox gene families provides insights of decapod evolution.</title>
        <authorList>
            <person name="Jeong J.-H."/>
            <person name="Song I."/>
            <person name="Kim S."/>
            <person name="Choi T."/>
            <person name="Kim D."/>
            <person name="Ryu S."/>
            <person name="Kim W."/>
        </authorList>
    </citation>
    <scope>NUCLEOTIDE SEQUENCE [LARGE SCALE GENOMIC DNA]</scope>
    <source>
        <tissue evidence="12">Muscle</tissue>
    </source>
</reference>
<evidence type="ECO:0000256" key="10">
    <source>
        <dbReference type="SAM" id="MobiDB-lite"/>
    </source>
</evidence>
<feature type="compositionally biased region" description="Low complexity" evidence="10">
    <location>
        <begin position="1742"/>
        <end position="1752"/>
    </location>
</feature>
<evidence type="ECO:0000256" key="3">
    <source>
        <dbReference type="ARBA" id="ARBA00022737"/>
    </source>
</evidence>
<feature type="region of interest" description="Disordered" evidence="10">
    <location>
        <begin position="1234"/>
        <end position="1306"/>
    </location>
</feature>
<feature type="region of interest" description="Disordered" evidence="10">
    <location>
        <begin position="1700"/>
        <end position="1752"/>
    </location>
</feature>
<keyword evidence="3" id="KW-0677">Repeat</keyword>
<feature type="compositionally biased region" description="Acidic residues" evidence="10">
    <location>
        <begin position="2018"/>
        <end position="2028"/>
    </location>
</feature>
<feature type="region of interest" description="Disordered" evidence="10">
    <location>
        <begin position="571"/>
        <end position="592"/>
    </location>
</feature>
<evidence type="ECO:0000256" key="1">
    <source>
        <dbReference type="ARBA" id="ARBA00004123"/>
    </source>
</evidence>
<evidence type="ECO:0000256" key="5">
    <source>
        <dbReference type="ARBA" id="ARBA00022833"/>
    </source>
</evidence>
<feature type="domain" description="C2H2-type" evidence="11">
    <location>
        <begin position="132"/>
        <end position="157"/>
    </location>
</feature>
<dbReference type="Gene3D" id="3.30.160.60">
    <property type="entry name" value="Classic Zinc Finger"/>
    <property type="match status" value="6"/>
</dbReference>
<sequence length="2241" mass="242133">MRPMGVITCAAPMNTSSNVTYTHKKFKRAPIEASEALDHQHPPPLQREAPAVPNKASTLCIETPLTPTNGLLVTSPASIPAAATSPAAPEVEEARRRNGRGGKYKCEYCGMGCAKPSVLDKHKRTHTNERPYSCSQCSTAFKTKSNYLKHTRSRSHALRLDGPEGSDGAVESGDNGDGEEGTRYPGGQQCLPLDVSLARHPDPPSSSMATLGAPDASRDHGSSIYKPKFRVRPQYLMGEEEVSPPRPEHQTTPPRDPPDGHAAITSTYHAPSTLSHPGAHPGHPGLPRHCRPPQEVRSAPRKEDVGITGPSSSSPSLKSVTLWKGIEPPSPEVVGQHINKLIVENEAIIETHTLWPRRYKRQPSLGSSSSESESSGSGSSRRGSLADPVTKSSKGSVPAPTLQGQLRERSHSLTTEAMLADSRCSYSPRLPPTTLHLPLAQPTASASKPSISLPGLTTSYSQSPPPHLESSLYEVSRKRCLSEGPGIPRDLTKGRPTRPLEDQADLQRQHHPRNPEGSVIKNLLLGSQASMDQRGRLVPHGDVGSFPCSRCRMPFRTLEDLDVHMHHFCGQRSGLSSDRGTPELIKNGEGGRWVGEQDVALDLHVKHDSVDPERSSSRSSCGVEDLSQESHIQQQSPKVHRSRSAPDGTAPHVKKRKQSAPDECSLPFNPKSLEAGKLKNHQLFGGEVQICDGHERKTMRIDPGQQASPALEICIPPQQLGGGALAKAESSVPTSVVVTIAKSSLHSGGTMVQVESQLSTTTKTTPSLVTSASHHKEQPTPTIAKVVHPTTPYAAEGSHFPSFPYFTEFAPHLQLPNLAIPGIPTPDLGSLSFTNYCPRVPNPTLLHPQTTIAHTAPNNHKQNVPRSPADLPKAPFTPPFPGAQGQASSGVIHGGVVRAAPPEAESNLSQPRDKEKDPLVGKGLPKHGLPTLIPFGDTKVPHVPGIPGPYSQPSPVCPLPNGGQRRQPAIFTLPSQTCVTFSAPITSVPVSSLRETSLAVPRPREPPRSPGRERGPAGISTLRLPQHLPHKDLLSPRPRPSLGSPRLPELKPINQETKLLPAPPEPKISERVAASPELRQSDTPSKSDAADQEFLPPRKRPNFLALKPQPFVPKSSLALMGTTLVSPDTPRPKKSCVQMFLNGSAYTYLGHKVSTKTYYCCIYRQQPMYAPQGPNSKLSMYSNWQIKPEDPFKLVPCPAMSLYQSCKRDRTFTVAQPKELDLIQTHSSYWTFKQKKEKHKEEEARQGDKEAPEIKSEEPTSASSAKATEASSEEAPGVVIKREAEDTSGDCPGRSSDDSEGTESISSNKRIKIFEGGFKSTEDYTYVRGRGRGRYVCGTCGIRCKKPSMLRKHCRTHTDLRPYACSHCSFSFKTKGNLTKHLRSKAHYKRCVEMGVVPVPTVVDESHVNEAALAWQDKLEQERKPDSLDGEDDDEDEDEDEEEDVDDEDEDEEDEAAMEGHQFQDAHEHHSKGVITPGTSHSASGPAITCPGDITGSAGLPSSRSGVLVMQHTPIPSLPSFSSSSSLSNSSLSIPSSTSTTSTTTITPAVTVTTSSSLSSVPSSSASPSSSSSSSRVDSSRDSPMDLSVRRGVGGGAADKAAPHRPSFLPVLSRSALLESPGLPSPSTPIREHPSEILSPVTESSSLLKSIYQTTERAAQVSAVVLDPSTENGSSRSMLNAYLRERAVLDTAIKRQQYSFSDASPGSPHLPPGESQGQEQAAAAASQEGKNGERISPSAPLSNTSNTTSTFTTSTTISNSAIIVTSTQVSSSSSASSSASRMPTPPANLTVMNSGGLDTKTAFLVPSGVVPSSLNRLTNDDGKCKCTFCHKEFNRPAQLSLHMNIHYMERPFRCDSCAVSFRTNGHLQKHKRSVSHFNKVNMNMTFGTPSTDNPRPFKCHDCKIAFRIHGHLAKHLRSKMHIMKLECLGKLPFGTYAEIERSGANLNEIDTTDCDNSLESLQAMASRLYEKDPTKLAALRKGREHHRVRTISNSSTNSDDYPLQDDQDDPVAGIGHDEDTEGDDDEEVGGPRDAASRGSLPGVAVGVGDIHSQSQSSMEMGLSPSASLLACHLCHEKFLEPEHLSSHLYSVHKVSVSYRFLILTVDSDPLCGARLTLILQLLASRDLQGDQYEEVQTESVPQPSPTSVPERFLVPAPAHTKVTKLATGPPHAGKQEGHYNATAAQLRGSTNFPTDNPFLFEANNEQSQITIVFVSMDQWWAAPVSVREEGGWESVGQSSVE</sequence>
<feature type="region of interest" description="Disordered" evidence="10">
    <location>
        <begin position="435"/>
        <end position="519"/>
    </location>
</feature>
<feature type="domain" description="C2H2-type" evidence="11">
    <location>
        <begin position="1824"/>
        <end position="1851"/>
    </location>
</feature>
<dbReference type="SMART" id="SM00451">
    <property type="entry name" value="ZnF_U1"/>
    <property type="match status" value="3"/>
</dbReference>
<dbReference type="PROSITE" id="PS50157">
    <property type="entry name" value="ZINC_FINGER_C2H2_2"/>
    <property type="match status" value="7"/>
</dbReference>
<comment type="subcellular location">
    <subcellularLocation>
        <location evidence="1">Nucleus</location>
    </subcellularLocation>
</comment>
<feature type="compositionally biased region" description="Polar residues" evidence="10">
    <location>
        <begin position="264"/>
        <end position="275"/>
    </location>
</feature>
<feature type="region of interest" description="Disordered" evidence="10">
    <location>
        <begin position="901"/>
        <end position="925"/>
    </location>
</feature>
<keyword evidence="13" id="KW-1185">Reference proteome</keyword>
<keyword evidence="2" id="KW-0479">Metal-binding</keyword>
<dbReference type="InterPro" id="IPR051969">
    <property type="entry name" value="Zinc-finger_DNA-bd_regulators"/>
</dbReference>
<feature type="region of interest" description="Disordered" evidence="10">
    <location>
        <begin position="607"/>
        <end position="668"/>
    </location>
</feature>
<feature type="region of interest" description="Disordered" evidence="10">
    <location>
        <begin position="990"/>
        <end position="1052"/>
    </location>
</feature>
<keyword evidence="6" id="KW-0805">Transcription regulation</keyword>
<organism evidence="12 13">
    <name type="scientific">Portunus trituberculatus</name>
    <name type="common">Swimming crab</name>
    <name type="synonym">Neptunus trituberculatus</name>
    <dbReference type="NCBI Taxonomy" id="210409"/>
    <lineage>
        <taxon>Eukaryota</taxon>
        <taxon>Metazoa</taxon>
        <taxon>Ecdysozoa</taxon>
        <taxon>Arthropoda</taxon>
        <taxon>Crustacea</taxon>
        <taxon>Multicrustacea</taxon>
        <taxon>Malacostraca</taxon>
        <taxon>Eumalacostraca</taxon>
        <taxon>Eucarida</taxon>
        <taxon>Decapoda</taxon>
        <taxon>Pleocyemata</taxon>
        <taxon>Brachyura</taxon>
        <taxon>Eubrachyura</taxon>
        <taxon>Portunoidea</taxon>
        <taxon>Portunidae</taxon>
        <taxon>Portuninae</taxon>
        <taxon>Portunus</taxon>
    </lineage>
</organism>
<dbReference type="FunFam" id="3.30.160.60:FF:000145">
    <property type="entry name" value="Zinc finger protein 574"/>
    <property type="match status" value="1"/>
</dbReference>
<dbReference type="SMART" id="SM00355">
    <property type="entry name" value="ZnF_C2H2"/>
    <property type="match status" value="9"/>
</dbReference>
<feature type="domain" description="C2H2-type" evidence="11">
    <location>
        <begin position="1363"/>
        <end position="1387"/>
    </location>
</feature>
<keyword evidence="5" id="KW-0862">Zinc</keyword>
<dbReference type="Pfam" id="PF00096">
    <property type="entry name" value="zf-C2H2"/>
    <property type="match status" value="2"/>
</dbReference>
<protein>
    <submittedName>
        <fullName evidence="12">Zinc finger protein 40</fullName>
    </submittedName>
</protein>
<evidence type="ECO:0000256" key="9">
    <source>
        <dbReference type="PROSITE-ProRule" id="PRU00042"/>
    </source>
</evidence>
<name>A0A5B7ESL7_PORTR</name>
<feature type="compositionally biased region" description="Basic and acidic residues" evidence="10">
    <location>
        <begin position="607"/>
        <end position="616"/>
    </location>
</feature>
<feature type="compositionally biased region" description="Low complexity" evidence="10">
    <location>
        <begin position="1518"/>
        <end position="1577"/>
    </location>
</feature>
<evidence type="ECO:0000256" key="8">
    <source>
        <dbReference type="ARBA" id="ARBA00023242"/>
    </source>
</evidence>
<feature type="region of interest" description="Disordered" evidence="10">
    <location>
        <begin position="1518"/>
        <end position="1606"/>
    </location>
</feature>
<evidence type="ECO:0000259" key="11">
    <source>
        <dbReference type="PROSITE" id="PS50157"/>
    </source>
</evidence>
<feature type="region of interest" description="Disordered" evidence="10">
    <location>
        <begin position="152"/>
        <end position="318"/>
    </location>
</feature>
<feature type="compositionally biased region" description="Polar residues" evidence="10">
    <location>
        <begin position="855"/>
        <end position="865"/>
    </location>
</feature>
<feature type="region of interest" description="Disordered" evidence="10">
    <location>
        <begin position="1075"/>
        <end position="1102"/>
    </location>
</feature>
<dbReference type="InterPro" id="IPR036236">
    <property type="entry name" value="Znf_C2H2_sf"/>
</dbReference>
<feature type="region of interest" description="Disordered" evidence="10">
    <location>
        <begin position="1978"/>
        <end position="2047"/>
    </location>
</feature>
<dbReference type="FunFam" id="3.30.160.60:FF:000594">
    <property type="entry name" value="Transcription factor HIVEP2"/>
    <property type="match status" value="1"/>
</dbReference>
<feature type="compositionally biased region" description="Low complexity" evidence="10">
    <location>
        <begin position="364"/>
        <end position="385"/>
    </location>
</feature>
<proteinExistence type="predicted"/>
<evidence type="ECO:0000256" key="4">
    <source>
        <dbReference type="ARBA" id="ARBA00022771"/>
    </source>
</evidence>
<keyword evidence="7" id="KW-0804">Transcription</keyword>
<dbReference type="GO" id="GO:0000978">
    <property type="term" value="F:RNA polymerase II cis-regulatory region sequence-specific DNA binding"/>
    <property type="evidence" value="ECO:0007669"/>
    <property type="project" value="TreeGrafter"/>
</dbReference>
<feature type="domain" description="C2H2-type" evidence="11">
    <location>
        <begin position="1897"/>
        <end position="1926"/>
    </location>
</feature>